<sequence length="252" mass="28675">MLKEFGMKRIILLLFSITFLNCSQKEEVYNHNIAVDTFNKTLYSGEEFIIKAISDLPLTYTSENNYHASVLSVDKWDNANIKAGFVGKTVIKITNGEDTKEVNLIVSPLRNLFPTPPLELFGTSKQEVISAIGVPDEETDTSIKYYNYSDAAPYISYFFNDENALYSINIAYKIGRSYALDNFLSERYRFAGVFINEVVGNGFVYYNSLRNITPTIAIYLYGLDRNHDAVVYQPYIEQDDEETSSKTSLLIP</sequence>
<dbReference type="EMBL" id="CP014224">
    <property type="protein sequence ID" value="ANW96362.1"/>
    <property type="molecule type" value="Genomic_DNA"/>
</dbReference>
<name>A0A1B1Y6F5_9FLAO</name>
<dbReference type="KEGG" id="wfu:AXE80_08760"/>
<dbReference type="STRING" id="1790137.AXE80_08760"/>
<gene>
    <name evidence="1" type="ORF">AXE80_08760</name>
</gene>
<keyword evidence="2" id="KW-1185">Reference proteome</keyword>
<accession>A0A1B1Y6F5</accession>
<evidence type="ECO:0008006" key="3">
    <source>
        <dbReference type="Google" id="ProtNLM"/>
    </source>
</evidence>
<organism evidence="1 2">
    <name type="scientific">Wenyingzhuangia fucanilytica</name>
    <dbReference type="NCBI Taxonomy" id="1790137"/>
    <lineage>
        <taxon>Bacteria</taxon>
        <taxon>Pseudomonadati</taxon>
        <taxon>Bacteroidota</taxon>
        <taxon>Flavobacteriia</taxon>
        <taxon>Flavobacteriales</taxon>
        <taxon>Flavobacteriaceae</taxon>
        <taxon>Wenyingzhuangia</taxon>
    </lineage>
</organism>
<dbReference type="AlphaFoldDB" id="A0A1B1Y6F5"/>
<reference evidence="1 2" key="1">
    <citation type="submission" date="2016-02" db="EMBL/GenBank/DDBJ databases">
        <authorList>
            <person name="Wen L."/>
            <person name="He K."/>
            <person name="Yang H."/>
        </authorList>
    </citation>
    <scope>NUCLEOTIDE SEQUENCE [LARGE SCALE GENOMIC DNA]</scope>
    <source>
        <strain evidence="1 2">CZ1127</strain>
    </source>
</reference>
<evidence type="ECO:0000313" key="2">
    <source>
        <dbReference type="Proteomes" id="UP000092967"/>
    </source>
</evidence>
<protein>
    <recommendedName>
        <fullName evidence="3">BIG2 domain-containing protein</fullName>
    </recommendedName>
</protein>
<dbReference type="Proteomes" id="UP000092967">
    <property type="component" value="Chromosome"/>
</dbReference>
<evidence type="ECO:0000313" key="1">
    <source>
        <dbReference type="EMBL" id="ANW96362.1"/>
    </source>
</evidence>
<proteinExistence type="predicted"/>